<dbReference type="NCBIfam" id="TIGR00756">
    <property type="entry name" value="PPR"/>
    <property type="match status" value="4"/>
</dbReference>
<name>A0AAN7KB16_9MYRT</name>
<evidence type="ECO:0000313" key="5">
    <source>
        <dbReference type="EMBL" id="KAK4760582.1"/>
    </source>
</evidence>
<keyword evidence="2" id="KW-0677">Repeat</keyword>
<sequence length="452" mass="50560">MPNPIGLQSILRTLRTAKKGLHPLRFVPFLCQETLDLISQPPSAASSSPSLTHFFSDLDLSSLHGILSDHYIPSSTCLKLFNFLLTHHSSISFELDLLSHLIVACRLLKATKFSEAKKVIKFVTVDQMLRYPFPLIADEFHGCPCKPRTAAKFFNTMLQVYSENCLYDEALMAFNHMKAKGIQVNERTCTVHILALGKCDEVERCVEFFHRMLKTGTPVSVYSLTAVVEGLCRSGEIKMGRELVEEMVRRGAVRPNVVTFNVLIAACAKRWNFEELALVSGLMEKEAVGFNIRTYRLLLDGFTSSRKVEEAKKLLTEMHGKGLKVDANSYNLVINACGVSGAMGSAISVFDEMTERGVVKNADTYWVLADGLHRVGDMGAVDGYMDEMRRRGMADAVQKVRLLMKSKGYNSSWGILGRERKARRRPNKLGPRDGGMNMSNTNTALKHRAWPN</sequence>
<feature type="repeat" description="PPR" evidence="3">
    <location>
        <begin position="291"/>
        <end position="325"/>
    </location>
</feature>
<dbReference type="PANTHER" id="PTHR47941">
    <property type="entry name" value="PENTATRICOPEPTIDE REPEAT-CONTAINING PROTEIN 3, MITOCHONDRIAL"/>
    <property type="match status" value="1"/>
</dbReference>
<feature type="repeat" description="PPR" evidence="3">
    <location>
        <begin position="326"/>
        <end position="360"/>
    </location>
</feature>
<comment type="caution">
    <text evidence="5">The sequence shown here is derived from an EMBL/GenBank/DDBJ whole genome shotgun (WGS) entry which is preliminary data.</text>
</comment>
<dbReference type="Gene3D" id="1.25.40.10">
    <property type="entry name" value="Tetratricopeptide repeat domain"/>
    <property type="match status" value="2"/>
</dbReference>
<dbReference type="Pfam" id="PF01535">
    <property type="entry name" value="PPR"/>
    <property type="match status" value="1"/>
</dbReference>
<gene>
    <name evidence="5" type="ORF">SAY87_005475</name>
</gene>
<feature type="region of interest" description="Disordered" evidence="4">
    <location>
        <begin position="420"/>
        <end position="452"/>
    </location>
</feature>
<dbReference type="InterPro" id="IPR011990">
    <property type="entry name" value="TPR-like_helical_dom_sf"/>
</dbReference>
<evidence type="ECO:0000256" key="4">
    <source>
        <dbReference type="SAM" id="MobiDB-lite"/>
    </source>
</evidence>
<dbReference type="Proteomes" id="UP001345219">
    <property type="component" value="Chromosome 5"/>
</dbReference>
<dbReference type="InterPro" id="IPR002885">
    <property type="entry name" value="PPR_rpt"/>
</dbReference>
<protein>
    <recommendedName>
        <fullName evidence="7">Pentatricopeptide repeat-containing protein</fullName>
    </recommendedName>
</protein>
<comment type="similarity">
    <text evidence="1">Belongs to the PPR family. P subfamily.</text>
</comment>
<feature type="repeat" description="PPR" evidence="3">
    <location>
        <begin position="220"/>
        <end position="254"/>
    </location>
</feature>
<evidence type="ECO:0000256" key="2">
    <source>
        <dbReference type="ARBA" id="ARBA00022737"/>
    </source>
</evidence>
<dbReference type="Pfam" id="PF13041">
    <property type="entry name" value="PPR_2"/>
    <property type="match status" value="3"/>
</dbReference>
<evidence type="ECO:0000256" key="3">
    <source>
        <dbReference type="PROSITE-ProRule" id="PRU00708"/>
    </source>
</evidence>
<dbReference type="EMBL" id="JAXIOK010000010">
    <property type="protein sequence ID" value="KAK4760582.1"/>
    <property type="molecule type" value="Genomic_DNA"/>
</dbReference>
<evidence type="ECO:0000313" key="6">
    <source>
        <dbReference type="Proteomes" id="UP001345219"/>
    </source>
</evidence>
<keyword evidence="6" id="KW-1185">Reference proteome</keyword>
<reference evidence="5 6" key="1">
    <citation type="journal article" date="2023" name="Hortic Res">
        <title>Pangenome of water caltrop reveals structural variations and asymmetric subgenome divergence after allopolyploidization.</title>
        <authorList>
            <person name="Zhang X."/>
            <person name="Chen Y."/>
            <person name="Wang L."/>
            <person name="Yuan Y."/>
            <person name="Fang M."/>
            <person name="Shi L."/>
            <person name="Lu R."/>
            <person name="Comes H.P."/>
            <person name="Ma Y."/>
            <person name="Chen Y."/>
            <person name="Huang G."/>
            <person name="Zhou Y."/>
            <person name="Zheng Z."/>
            <person name="Qiu Y."/>
        </authorList>
    </citation>
    <scope>NUCLEOTIDE SEQUENCE [LARGE SCALE GENOMIC DNA]</scope>
    <source>
        <tissue evidence="5">Roots</tissue>
    </source>
</reference>
<proteinExistence type="inferred from homology"/>
<accession>A0AAN7KB16</accession>
<organism evidence="5 6">
    <name type="scientific">Trapa incisa</name>
    <dbReference type="NCBI Taxonomy" id="236973"/>
    <lineage>
        <taxon>Eukaryota</taxon>
        <taxon>Viridiplantae</taxon>
        <taxon>Streptophyta</taxon>
        <taxon>Embryophyta</taxon>
        <taxon>Tracheophyta</taxon>
        <taxon>Spermatophyta</taxon>
        <taxon>Magnoliopsida</taxon>
        <taxon>eudicotyledons</taxon>
        <taxon>Gunneridae</taxon>
        <taxon>Pentapetalae</taxon>
        <taxon>rosids</taxon>
        <taxon>malvids</taxon>
        <taxon>Myrtales</taxon>
        <taxon>Lythraceae</taxon>
        <taxon>Trapa</taxon>
    </lineage>
</organism>
<feature type="repeat" description="PPR" evidence="3">
    <location>
        <begin position="150"/>
        <end position="184"/>
    </location>
</feature>
<evidence type="ECO:0000256" key="1">
    <source>
        <dbReference type="ARBA" id="ARBA00007626"/>
    </source>
</evidence>
<dbReference type="AlphaFoldDB" id="A0AAN7KB16"/>
<evidence type="ECO:0008006" key="7">
    <source>
        <dbReference type="Google" id="ProtNLM"/>
    </source>
</evidence>
<dbReference type="PROSITE" id="PS51375">
    <property type="entry name" value="PPR"/>
    <property type="match status" value="4"/>
</dbReference>